<proteinExistence type="predicted"/>
<keyword evidence="1" id="KW-0812">Transmembrane</keyword>
<keyword evidence="1" id="KW-1133">Transmembrane helix</keyword>
<dbReference type="Proteomes" id="UP000005025">
    <property type="component" value="Unassembled WGS sequence"/>
</dbReference>
<dbReference type="EMBL" id="AGRJ01000133">
    <property type="protein sequence ID" value="EHO51672.1"/>
    <property type="molecule type" value="Genomic_DNA"/>
</dbReference>
<organism evidence="2 3">
    <name type="scientific">Lentilactobacillus kisonensis F0435</name>
    <dbReference type="NCBI Taxonomy" id="797516"/>
    <lineage>
        <taxon>Bacteria</taxon>
        <taxon>Bacillati</taxon>
        <taxon>Bacillota</taxon>
        <taxon>Bacilli</taxon>
        <taxon>Lactobacillales</taxon>
        <taxon>Lactobacillaceae</taxon>
        <taxon>Lentilactobacillus</taxon>
    </lineage>
</organism>
<name>H1LFN1_9LACO</name>
<dbReference type="AlphaFoldDB" id="H1LFN1"/>
<evidence type="ECO:0000313" key="3">
    <source>
        <dbReference type="Proteomes" id="UP000005025"/>
    </source>
</evidence>
<feature type="transmembrane region" description="Helical" evidence="1">
    <location>
        <begin position="55"/>
        <end position="72"/>
    </location>
</feature>
<reference evidence="2 3" key="1">
    <citation type="submission" date="2011-09" db="EMBL/GenBank/DDBJ databases">
        <authorList>
            <person name="Weinstock G."/>
            <person name="Sodergren E."/>
            <person name="Clifton S."/>
            <person name="Fulton L."/>
            <person name="Fulton B."/>
            <person name="Courtney L."/>
            <person name="Fronick C."/>
            <person name="Harrison M."/>
            <person name="Strong C."/>
            <person name="Farmer C."/>
            <person name="Delahaunty K."/>
            <person name="Markovic C."/>
            <person name="Hall O."/>
            <person name="Minx P."/>
            <person name="Tomlinson C."/>
            <person name="Mitreva M."/>
            <person name="Hou S."/>
            <person name="Chen J."/>
            <person name="Wollam A."/>
            <person name="Pepin K.H."/>
            <person name="Johnson M."/>
            <person name="Bhonagiri V."/>
            <person name="Zhang X."/>
            <person name="Suruliraj S."/>
            <person name="Warren W."/>
            <person name="Chinwalla A."/>
            <person name="Mardis E.R."/>
            <person name="Wilson R.K."/>
        </authorList>
    </citation>
    <scope>NUCLEOTIDE SEQUENCE [LARGE SCALE GENOMIC DNA]</scope>
    <source>
        <strain evidence="2 3">F0435</strain>
    </source>
</reference>
<sequence>MTLIGGFDINKLVKTALRYPRIATWLIFILATLIGTFTWTTIIRGNYMNQFLGESLFSGIIFGMVLLANWYWQRRKQAHHQ</sequence>
<gene>
    <name evidence="2" type="ORF">HMPREF9104_01407</name>
</gene>
<feature type="transmembrane region" description="Helical" evidence="1">
    <location>
        <begin position="22"/>
        <end position="43"/>
    </location>
</feature>
<protein>
    <submittedName>
        <fullName evidence="2">Uncharacterized protein</fullName>
    </submittedName>
</protein>
<dbReference type="PATRIC" id="fig|797516.3.peg.1256"/>
<dbReference type="RefSeq" id="WP_008856582.1">
    <property type="nucleotide sequence ID" value="NZ_JH591035.1"/>
</dbReference>
<keyword evidence="1" id="KW-0472">Membrane</keyword>
<accession>H1LFN1</accession>
<comment type="caution">
    <text evidence="2">The sequence shown here is derived from an EMBL/GenBank/DDBJ whole genome shotgun (WGS) entry which is preliminary data.</text>
</comment>
<evidence type="ECO:0000313" key="2">
    <source>
        <dbReference type="EMBL" id="EHO51672.1"/>
    </source>
</evidence>
<evidence type="ECO:0000256" key="1">
    <source>
        <dbReference type="SAM" id="Phobius"/>
    </source>
</evidence>
<dbReference type="HOGENOM" id="CLU_2569511_0_0_9"/>